<feature type="chain" id="PRO_5039584643" description="Lipoprotein" evidence="2">
    <location>
        <begin position="34"/>
        <end position="232"/>
    </location>
</feature>
<dbReference type="STRING" id="1278298.GCA_000428685_00047"/>
<feature type="signal peptide" evidence="2">
    <location>
        <begin position="1"/>
        <end position="33"/>
    </location>
</feature>
<keyword evidence="2" id="KW-0732">Signal</keyword>
<protein>
    <recommendedName>
        <fullName evidence="5">Lipoprotein</fullName>
    </recommendedName>
</protein>
<feature type="region of interest" description="Disordered" evidence="1">
    <location>
        <begin position="31"/>
        <end position="68"/>
    </location>
</feature>
<keyword evidence="4" id="KW-1185">Reference proteome</keyword>
<dbReference type="KEGG" id="asla:NCTC11923_00524"/>
<evidence type="ECO:0000256" key="1">
    <source>
        <dbReference type="SAM" id="MobiDB-lite"/>
    </source>
</evidence>
<evidence type="ECO:0000313" key="3">
    <source>
        <dbReference type="EMBL" id="VEG73910.1"/>
    </source>
</evidence>
<feature type="compositionally biased region" description="Polar residues" evidence="1">
    <location>
        <begin position="31"/>
        <end position="50"/>
    </location>
</feature>
<proteinExistence type="predicted"/>
<gene>
    <name evidence="3" type="ORF">NCTC11923_00524</name>
</gene>
<evidence type="ECO:0000256" key="2">
    <source>
        <dbReference type="SAM" id="SignalP"/>
    </source>
</evidence>
<evidence type="ECO:0008006" key="5">
    <source>
        <dbReference type="Google" id="ProtNLM"/>
    </source>
</evidence>
<dbReference type="EMBL" id="LR134363">
    <property type="protein sequence ID" value="VEG73910.1"/>
    <property type="molecule type" value="Genomic_DNA"/>
</dbReference>
<reference evidence="3 4" key="1">
    <citation type="submission" date="2018-12" db="EMBL/GenBank/DDBJ databases">
        <authorList>
            <consortium name="Pathogen Informatics"/>
        </authorList>
    </citation>
    <scope>NUCLEOTIDE SEQUENCE [LARGE SCALE GENOMIC DNA]</scope>
    <source>
        <strain evidence="3 4">NCTC11923</strain>
    </source>
</reference>
<name>A0A3S4SE03_9ACTO</name>
<dbReference type="AlphaFoldDB" id="A0A3S4SE03"/>
<dbReference type="Proteomes" id="UP000276899">
    <property type="component" value="Chromosome"/>
</dbReference>
<accession>A0A3S4SE03</accession>
<evidence type="ECO:0000313" key="4">
    <source>
        <dbReference type="Proteomes" id="UP000276899"/>
    </source>
</evidence>
<dbReference type="RefSeq" id="WP_126412100.1">
    <property type="nucleotide sequence ID" value="NZ_CBCRWE010000071.1"/>
</dbReference>
<organism evidence="3 4">
    <name type="scientific">Actinomyces slackii</name>
    <dbReference type="NCBI Taxonomy" id="52774"/>
    <lineage>
        <taxon>Bacteria</taxon>
        <taxon>Bacillati</taxon>
        <taxon>Actinomycetota</taxon>
        <taxon>Actinomycetes</taxon>
        <taxon>Actinomycetales</taxon>
        <taxon>Actinomycetaceae</taxon>
        <taxon>Actinomyces</taxon>
    </lineage>
</organism>
<sequence>MSASSASSPRGLAVAAAAALAASLVACSSGQNAGSEASLPSYNPSANPSATAGPSGVPASTGASSAASGDSTAAAATITAEELSQPDIEYTVTGIPEELSAEQVEVLKAYVTYDARTWKGAREVSGIESIEPLMSGTVLDNYRSLYNELQSSGTHYEGSYAVEILSIEVAQDGDAATVQTCNDHTRTKRVAETGQEDQNTEKRAYELAHITMNKIEGKLLVLSVDAGPVETC</sequence>
<feature type="compositionally biased region" description="Low complexity" evidence="1">
    <location>
        <begin position="52"/>
        <end position="68"/>
    </location>
</feature>